<keyword evidence="1" id="KW-1133">Transmembrane helix</keyword>
<feature type="transmembrane region" description="Helical" evidence="1">
    <location>
        <begin position="319"/>
        <end position="337"/>
    </location>
</feature>
<feature type="transmembrane region" description="Helical" evidence="1">
    <location>
        <begin position="388"/>
        <end position="409"/>
    </location>
</feature>
<dbReference type="STRING" id="1563681.BFP71_02530"/>
<protein>
    <recommendedName>
        <fullName evidence="2">Transglutaminase-like domain-containing protein</fullName>
    </recommendedName>
</protein>
<feature type="transmembrane region" description="Helical" evidence="1">
    <location>
        <begin position="470"/>
        <end position="491"/>
    </location>
</feature>
<dbReference type="AlphaFoldDB" id="A0A1E5T5I7"/>
<evidence type="ECO:0000259" key="2">
    <source>
        <dbReference type="SMART" id="SM00460"/>
    </source>
</evidence>
<keyword evidence="1" id="KW-0812">Transmembrane</keyword>
<keyword evidence="4" id="KW-1185">Reference proteome</keyword>
<dbReference type="EMBL" id="MDGQ01000003">
    <property type="protein sequence ID" value="OEK06567.1"/>
    <property type="molecule type" value="Genomic_DNA"/>
</dbReference>
<organism evidence="3 4">
    <name type="scientific">Roseivirga misakiensis</name>
    <dbReference type="NCBI Taxonomy" id="1563681"/>
    <lineage>
        <taxon>Bacteria</taxon>
        <taxon>Pseudomonadati</taxon>
        <taxon>Bacteroidota</taxon>
        <taxon>Cytophagia</taxon>
        <taxon>Cytophagales</taxon>
        <taxon>Roseivirgaceae</taxon>
        <taxon>Roseivirga</taxon>
    </lineage>
</organism>
<dbReference type="PANTHER" id="PTHR33490:SF6">
    <property type="entry name" value="SLL1049 PROTEIN"/>
    <property type="match status" value="1"/>
</dbReference>
<dbReference type="Gene3D" id="3.10.620.30">
    <property type="match status" value="1"/>
</dbReference>
<evidence type="ECO:0000313" key="3">
    <source>
        <dbReference type="EMBL" id="OEK06567.1"/>
    </source>
</evidence>
<dbReference type="SMART" id="SM00460">
    <property type="entry name" value="TGc"/>
    <property type="match status" value="1"/>
</dbReference>
<evidence type="ECO:0000313" key="4">
    <source>
        <dbReference type="Proteomes" id="UP000095552"/>
    </source>
</evidence>
<keyword evidence="1" id="KW-0472">Membrane</keyword>
<dbReference type="PANTHER" id="PTHR33490">
    <property type="entry name" value="BLR5614 PROTEIN-RELATED"/>
    <property type="match status" value="1"/>
</dbReference>
<feature type="transmembrane region" description="Helical" evidence="1">
    <location>
        <begin position="349"/>
        <end position="376"/>
    </location>
</feature>
<proteinExistence type="predicted"/>
<sequence>MQPNKSYKAISALLLILPLVWIGLRIVTNTSRVALDEFDHRYNLNYEFTIRGDKAYWVETFLPQSDDRQVIEIANQEIPPVVSQVASNTVARWEGQSEGLSQINLSFLFQGKSVEYQISDEINYAPYMVIDDLETLSATDYIQSDTEAIKTLSDSLKGELKGVKDILRGFYNYVHRLPSNGTNELTDALTALEDQEASCNGKSRLLVALCRAQRIPARMVGGIIMEDIEKKTSHAWVEIKVNDAWVPFDPLNGYFAALPAHYLKLYAGDNFLITRSPGITFDYQYQIQEQRNNTFPKWALLDLWALSEAQNIPLNMLKVLLLLPLGALLIGILKNVIGFKTIGVFLPVLISVALIQTGLVTGLVLFTGIVFLVAGLNYPLTKWGVQHTAKLTLMMSAVVIVVLGLVQAFSLSTSFSAATPLFFPFIILTLVSEKVARTIDEDGLRTTMEMFGQTLVVTVIIYFVLNSTTIQNFLITFPEIILSFAGINLLLGKWIGFRILEYGRFINTVKA</sequence>
<reference evidence="3 4" key="1">
    <citation type="submission" date="2016-08" db="EMBL/GenBank/DDBJ databases">
        <title>Draft genome of Fabibacter sp. strain SK-8.</title>
        <authorList>
            <person name="Wong S.-K."/>
            <person name="Hamasaki K."/>
            <person name="Yoshizawa S."/>
        </authorList>
    </citation>
    <scope>NUCLEOTIDE SEQUENCE [LARGE SCALE GENOMIC DNA]</scope>
    <source>
        <strain evidence="3 4">SK-8</strain>
    </source>
</reference>
<evidence type="ECO:0000256" key="1">
    <source>
        <dbReference type="SAM" id="Phobius"/>
    </source>
</evidence>
<feature type="transmembrane region" description="Helical" evidence="1">
    <location>
        <begin position="6"/>
        <end position="24"/>
    </location>
</feature>
<dbReference type="Pfam" id="PF01841">
    <property type="entry name" value="Transglut_core"/>
    <property type="match status" value="1"/>
</dbReference>
<gene>
    <name evidence="3" type="ORF">BFP71_02530</name>
</gene>
<dbReference type="Pfam" id="PF14402">
    <property type="entry name" value="7TM_transglut"/>
    <property type="match status" value="1"/>
</dbReference>
<feature type="domain" description="Transglutaminase-like" evidence="2">
    <location>
        <begin position="191"/>
        <end position="252"/>
    </location>
</feature>
<dbReference type="RefSeq" id="WP_069833879.1">
    <property type="nucleotide sequence ID" value="NZ_MDGQ01000003.1"/>
</dbReference>
<dbReference type="InterPro" id="IPR038765">
    <property type="entry name" value="Papain-like_cys_pep_sf"/>
</dbReference>
<feature type="transmembrane region" description="Helical" evidence="1">
    <location>
        <begin position="444"/>
        <end position="464"/>
    </location>
</feature>
<name>A0A1E5T5I7_9BACT</name>
<dbReference type="InterPro" id="IPR025840">
    <property type="entry name" value="7TM_transglut"/>
</dbReference>
<accession>A0A1E5T5I7</accession>
<feature type="transmembrane region" description="Helical" evidence="1">
    <location>
        <begin position="415"/>
        <end position="432"/>
    </location>
</feature>
<comment type="caution">
    <text evidence="3">The sequence shown here is derived from an EMBL/GenBank/DDBJ whole genome shotgun (WGS) entry which is preliminary data.</text>
</comment>
<dbReference type="Proteomes" id="UP000095552">
    <property type="component" value="Unassembled WGS sequence"/>
</dbReference>
<dbReference type="SUPFAM" id="SSF54001">
    <property type="entry name" value="Cysteine proteinases"/>
    <property type="match status" value="1"/>
</dbReference>
<dbReference type="OrthoDB" id="9804872at2"/>
<dbReference type="InterPro" id="IPR002931">
    <property type="entry name" value="Transglutaminase-like"/>
</dbReference>